<dbReference type="Pfam" id="PF22725">
    <property type="entry name" value="GFO_IDH_MocA_C3"/>
    <property type="match status" value="1"/>
</dbReference>
<dbReference type="GO" id="GO:0000166">
    <property type="term" value="F:nucleotide binding"/>
    <property type="evidence" value="ECO:0007669"/>
    <property type="project" value="InterPro"/>
</dbReference>
<dbReference type="GeneID" id="70905952"/>
<evidence type="ECO:0000259" key="4">
    <source>
        <dbReference type="Pfam" id="PF22725"/>
    </source>
</evidence>
<evidence type="ECO:0000259" key="3">
    <source>
        <dbReference type="Pfam" id="PF01408"/>
    </source>
</evidence>
<sequence>MKKITTPMKIAVLGAGRIGRVHIENIYSSVRDMQIKTVADPYLTQEGESFVKGLGIPVATKDVDSVFSDPEIDAVLICSSTDTHADQIIKAAAAGKHIFCEKPVDHDVERVRKALAAVKEAGVKMQIGFVRRFDHNHRAVYDAVRDGKIGTPHILRISSRDPQPPTIEYVRRSGGLFYDMMIHDFDMIRFLADSEVTEVYAKGTVLVDPAIGAEGDVDTALVTLTFENGALGVIDNSRQAVYGYDQRLEVFGTKGSVQSANDIPNTAVVFGADDTSYGTTYKVMWDRYTQAFIDEMKAFADAVINDKVPPITDTDGLYPVLIAAAANKSIKEGRPVKISEVE</sequence>
<dbReference type="SUPFAM" id="SSF55347">
    <property type="entry name" value="Glyceraldehyde-3-phosphate dehydrogenase-like, C-terminal domain"/>
    <property type="match status" value="1"/>
</dbReference>
<dbReference type="Gene3D" id="3.40.50.720">
    <property type="entry name" value="NAD(P)-binding Rossmann-like Domain"/>
    <property type="match status" value="1"/>
</dbReference>
<gene>
    <name evidence="5" type="ORF">BN1221_03385c</name>
</gene>
<dbReference type="Pfam" id="PF01408">
    <property type="entry name" value="GFO_IDH_MocA"/>
    <property type="match status" value="1"/>
</dbReference>
<name>A0A0G4JY92_9GAMM</name>
<dbReference type="AlphaFoldDB" id="A0A0G4JY92"/>
<dbReference type="GO" id="GO:0050112">
    <property type="term" value="F:inositol 2-dehydrogenase (NAD+) activity"/>
    <property type="evidence" value="ECO:0007669"/>
    <property type="project" value="UniProtKB-EC"/>
</dbReference>
<evidence type="ECO:0000256" key="2">
    <source>
        <dbReference type="ARBA" id="ARBA00023002"/>
    </source>
</evidence>
<dbReference type="InterPro" id="IPR030827">
    <property type="entry name" value="Myo_inos_IolG"/>
</dbReference>
<proteinExistence type="inferred from homology"/>
<dbReference type="Gene3D" id="3.30.360.10">
    <property type="entry name" value="Dihydrodipicolinate Reductase, domain 2"/>
    <property type="match status" value="1"/>
</dbReference>
<protein>
    <submittedName>
        <fullName evidence="5">Myo-inositol 2-dehydrogenase 1</fullName>
        <ecNumber evidence="5">1.1.1.18</ecNumber>
    </submittedName>
</protein>
<comment type="similarity">
    <text evidence="1">Belongs to the Gfo/Idh/MocA family.</text>
</comment>
<dbReference type="InterPro" id="IPR055170">
    <property type="entry name" value="GFO_IDH_MocA-like_dom"/>
</dbReference>
<dbReference type="FunFam" id="3.30.360.10:FF:000023">
    <property type="entry name" value="Inositol 2-dehydrogenase"/>
    <property type="match status" value="1"/>
</dbReference>
<keyword evidence="6" id="KW-1185">Reference proteome</keyword>
<dbReference type="STRING" id="1109412.BN1221_03385c"/>
<reference evidence="6" key="1">
    <citation type="submission" date="2015-01" db="EMBL/GenBank/DDBJ databases">
        <authorList>
            <person name="Paterson Steve"/>
        </authorList>
    </citation>
    <scope>NUCLEOTIDE SEQUENCE [LARGE SCALE GENOMIC DNA]</scope>
    <source>
        <strain evidence="6">OBR1</strain>
    </source>
</reference>
<accession>A0A0G4JY92</accession>
<dbReference type="RefSeq" id="WP_197088989.1">
    <property type="nucleotide sequence ID" value="NZ_CGIG01000001.1"/>
</dbReference>
<dbReference type="PANTHER" id="PTHR42840:SF3">
    <property type="entry name" value="BINDING ROSSMANN FOLD OXIDOREDUCTASE, PUTATIVE (AFU_ORTHOLOGUE AFUA_2G10240)-RELATED"/>
    <property type="match status" value="1"/>
</dbReference>
<keyword evidence="2 5" id="KW-0560">Oxidoreductase</keyword>
<dbReference type="EMBL" id="CGIG01000001">
    <property type="protein sequence ID" value="CPR18754.1"/>
    <property type="molecule type" value="Genomic_DNA"/>
</dbReference>
<dbReference type="PANTHER" id="PTHR42840">
    <property type="entry name" value="NAD(P)-BINDING ROSSMANN-FOLD SUPERFAMILY PROTEIN-RELATED"/>
    <property type="match status" value="1"/>
</dbReference>
<dbReference type="NCBIfam" id="TIGR04380">
    <property type="entry name" value="myo_inos_iolG"/>
    <property type="match status" value="1"/>
</dbReference>
<evidence type="ECO:0000256" key="1">
    <source>
        <dbReference type="ARBA" id="ARBA00010928"/>
    </source>
</evidence>
<feature type="domain" description="GFO/IDH/MocA-like oxidoreductase" evidence="4">
    <location>
        <begin position="137"/>
        <end position="257"/>
    </location>
</feature>
<dbReference type="InterPro" id="IPR000683">
    <property type="entry name" value="Gfo/Idh/MocA-like_OxRdtase_N"/>
</dbReference>
<dbReference type="EC" id="1.1.1.18" evidence="5"/>
<dbReference type="SUPFAM" id="SSF51735">
    <property type="entry name" value="NAD(P)-binding Rossmann-fold domains"/>
    <property type="match status" value="1"/>
</dbReference>
<feature type="domain" description="Gfo/Idh/MocA-like oxidoreductase N-terminal" evidence="3">
    <location>
        <begin position="8"/>
        <end position="129"/>
    </location>
</feature>
<evidence type="ECO:0000313" key="5">
    <source>
        <dbReference type="EMBL" id="CPR18754.1"/>
    </source>
</evidence>
<dbReference type="InterPro" id="IPR036291">
    <property type="entry name" value="NAD(P)-bd_dom_sf"/>
</dbReference>
<dbReference type="Proteomes" id="UP000044377">
    <property type="component" value="Unassembled WGS sequence"/>
</dbReference>
<organism evidence="5 6">
    <name type="scientific">Brenneria goodwinii</name>
    <dbReference type="NCBI Taxonomy" id="1109412"/>
    <lineage>
        <taxon>Bacteria</taxon>
        <taxon>Pseudomonadati</taxon>
        <taxon>Pseudomonadota</taxon>
        <taxon>Gammaproteobacteria</taxon>
        <taxon>Enterobacterales</taxon>
        <taxon>Pectobacteriaceae</taxon>
        <taxon>Brenneria</taxon>
    </lineage>
</organism>
<evidence type="ECO:0000313" key="6">
    <source>
        <dbReference type="Proteomes" id="UP000044377"/>
    </source>
</evidence>